<evidence type="ECO:0000313" key="3">
    <source>
        <dbReference type="Proteomes" id="UP000823964"/>
    </source>
</evidence>
<organism evidence="2 3">
    <name type="scientific">Candidatus Akkermansia intestinigallinarum</name>
    <dbReference type="NCBI Taxonomy" id="2838431"/>
    <lineage>
        <taxon>Bacteria</taxon>
        <taxon>Pseudomonadati</taxon>
        <taxon>Verrucomicrobiota</taxon>
        <taxon>Verrucomicrobiia</taxon>
        <taxon>Verrucomicrobiales</taxon>
        <taxon>Akkermansiaceae</taxon>
        <taxon>Akkermansia</taxon>
    </lineage>
</organism>
<comment type="caution">
    <text evidence="2">The sequence shown here is derived from an EMBL/GenBank/DDBJ whole genome shotgun (WGS) entry which is preliminary data.</text>
</comment>
<dbReference type="Proteomes" id="UP000823964">
    <property type="component" value="Unassembled WGS sequence"/>
</dbReference>
<gene>
    <name evidence="2" type="ORF">H9862_02535</name>
</gene>
<proteinExistence type="predicted"/>
<feature type="region of interest" description="Disordered" evidence="1">
    <location>
        <begin position="63"/>
        <end position="89"/>
    </location>
</feature>
<sequence length="89" mass="9419">ETTETKLLHYFFTTDEKGEWTDENGRRYAANAGQAFHTPQGLNSGCPQAATAAEAAAMKGLTYDPLPPETEAAEPASELTAEAAEAAES</sequence>
<accession>A0A9D2AHK8</accession>
<protein>
    <submittedName>
        <fullName evidence="2">Uncharacterized protein</fullName>
    </submittedName>
</protein>
<name>A0A9D2AHK8_9BACT</name>
<evidence type="ECO:0000313" key="2">
    <source>
        <dbReference type="EMBL" id="HIX19463.1"/>
    </source>
</evidence>
<dbReference type="EMBL" id="DXFQ01000040">
    <property type="protein sequence ID" value="HIX19463.1"/>
    <property type="molecule type" value="Genomic_DNA"/>
</dbReference>
<reference evidence="2" key="1">
    <citation type="journal article" date="2021" name="PeerJ">
        <title>Extensive microbial diversity within the chicken gut microbiome revealed by metagenomics and culture.</title>
        <authorList>
            <person name="Gilroy R."/>
            <person name="Ravi A."/>
            <person name="Getino M."/>
            <person name="Pursley I."/>
            <person name="Horton D.L."/>
            <person name="Alikhan N.F."/>
            <person name="Baker D."/>
            <person name="Gharbi K."/>
            <person name="Hall N."/>
            <person name="Watson M."/>
            <person name="Adriaenssens E.M."/>
            <person name="Foster-Nyarko E."/>
            <person name="Jarju S."/>
            <person name="Secka A."/>
            <person name="Antonio M."/>
            <person name="Oren A."/>
            <person name="Chaudhuri R.R."/>
            <person name="La Ragione R."/>
            <person name="Hildebrand F."/>
            <person name="Pallen M.J."/>
        </authorList>
    </citation>
    <scope>NUCLEOTIDE SEQUENCE</scope>
    <source>
        <strain evidence="2">14975</strain>
    </source>
</reference>
<feature type="compositionally biased region" description="Low complexity" evidence="1">
    <location>
        <begin position="69"/>
        <end position="89"/>
    </location>
</feature>
<evidence type="ECO:0000256" key="1">
    <source>
        <dbReference type="SAM" id="MobiDB-lite"/>
    </source>
</evidence>
<reference evidence="2" key="2">
    <citation type="submission" date="2021-04" db="EMBL/GenBank/DDBJ databases">
        <authorList>
            <person name="Gilroy R."/>
        </authorList>
    </citation>
    <scope>NUCLEOTIDE SEQUENCE</scope>
    <source>
        <strain evidence="2">14975</strain>
    </source>
</reference>
<dbReference type="AlphaFoldDB" id="A0A9D2AHK8"/>
<feature type="non-terminal residue" evidence="2">
    <location>
        <position position="1"/>
    </location>
</feature>